<feature type="domain" description="MKRN2 opposite strand protein-like C-terminal" evidence="1">
    <location>
        <begin position="80"/>
        <end position="213"/>
    </location>
</feature>
<accession>A0A077YXF4</accession>
<dbReference type="EMBL" id="HG805830">
    <property type="protein sequence ID" value="CDW52742.1"/>
    <property type="molecule type" value="Genomic_DNA"/>
</dbReference>
<evidence type="ECO:0000313" key="2">
    <source>
        <dbReference type="EMBL" id="CDW52742.1"/>
    </source>
</evidence>
<dbReference type="Pfam" id="PF16044">
    <property type="entry name" value="DUF4796_C"/>
    <property type="match status" value="1"/>
</dbReference>
<organism evidence="2 3">
    <name type="scientific">Trichuris trichiura</name>
    <name type="common">Whipworm</name>
    <name type="synonym">Trichocephalus trichiurus</name>
    <dbReference type="NCBI Taxonomy" id="36087"/>
    <lineage>
        <taxon>Eukaryota</taxon>
        <taxon>Metazoa</taxon>
        <taxon>Ecdysozoa</taxon>
        <taxon>Nematoda</taxon>
        <taxon>Enoplea</taxon>
        <taxon>Dorylaimia</taxon>
        <taxon>Trichinellida</taxon>
        <taxon>Trichuridae</taxon>
        <taxon>Trichuris</taxon>
    </lineage>
</organism>
<evidence type="ECO:0000313" key="3">
    <source>
        <dbReference type="Proteomes" id="UP000030665"/>
    </source>
</evidence>
<dbReference type="OrthoDB" id="10065749at2759"/>
<dbReference type="AlphaFoldDB" id="A0A077YXF4"/>
<dbReference type="Proteomes" id="UP000030665">
    <property type="component" value="Unassembled WGS sequence"/>
</dbReference>
<proteinExistence type="predicted"/>
<gene>
    <name evidence="2" type="ORF">TTRE_0000100401</name>
</gene>
<protein>
    <recommendedName>
        <fullName evidence="1">MKRN2 opposite strand protein-like C-terminal domain-containing protein</fullName>
    </recommendedName>
</protein>
<dbReference type="PANTHER" id="PTHR33963">
    <property type="entry name" value="MKRN2 OPPOSITE STRAND PROTEIN"/>
    <property type="match status" value="1"/>
</dbReference>
<name>A0A077YXF4_TRITR</name>
<evidence type="ECO:0000259" key="1">
    <source>
        <dbReference type="Pfam" id="PF16044"/>
    </source>
</evidence>
<reference evidence="2" key="1">
    <citation type="submission" date="2014-01" db="EMBL/GenBank/DDBJ databases">
        <authorList>
            <person name="Aslett M."/>
        </authorList>
    </citation>
    <scope>NUCLEOTIDE SEQUENCE</scope>
</reference>
<keyword evidence="3" id="KW-1185">Reference proteome</keyword>
<sequence length="427" mass="48946">MRILIQAVAVYIAFWARNPHQHIYMLNSKDALVLSKHSRCRLVFIFHPSRRNLCPRCSLPLLAGLHKQIIAPGADPPFVGCSVLLKPSCGDYFRTYRPGDSLHIGITGIGSAVISYDRGKLCVDKEGWPGSIVVLTAEQLNISKDRWTRVLSHIQNTRNWLHCKNNVYNCFDFLITFLYTVAPLVFERRTKEDIVSEWIKRKVDILWSFCLLFRWCLYRNGVVMMADDMEDESSDDRLQDQSDFMRHQLHLFKHNYTTARVDAEQTSMQLGFEEGFDDYCQLARRLGKANGALEALRATRSTTLNRQRVEELHSSIQSCYAEMKNSLANLLPEENTDDVESSEFNFEFARSCLSSFDAVDMELFGVDSLPENPGRSTVKVNQNYSSASRNETIQDLLERFRITTECLVNATSQLLTSINVDDSFLFT</sequence>
<dbReference type="InterPro" id="IPR053921">
    <property type="entry name" value="MKRN2OS-like_C"/>
</dbReference>
<dbReference type="PANTHER" id="PTHR33963:SF2">
    <property type="entry name" value="MKRN2 OPPOSITE STRAND PROTEIN"/>
    <property type="match status" value="1"/>
</dbReference>
<reference evidence="2" key="2">
    <citation type="submission" date="2014-03" db="EMBL/GenBank/DDBJ databases">
        <title>The whipworm genome and dual-species transcriptomics of an intimate host-pathogen interaction.</title>
        <authorList>
            <person name="Foth B.J."/>
            <person name="Tsai I.J."/>
            <person name="Reid A.J."/>
            <person name="Bancroft A.J."/>
            <person name="Nichol S."/>
            <person name="Tracey A."/>
            <person name="Holroyd N."/>
            <person name="Cotton J.A."/>
            <person name="Stanley E.J."/>
            <person name="Zarowiecki M."/>
            <person name="Liu J.Z."/>
            <person name="Huckvale T."/>
            <person name="Cooper P.J."/>
            <person name="Grencis R.K."/>
            <person name="Berriman M."/>
        </authorList>
    </citation>
    <scope>NUCLEOTIDE SEQUENCE [LARGE SCALE GENOMIC DNA]</scope>
</reference>
<dbReference type="InterPro" id="IPR032016">
    <property type="entry name" value="MKRN2OS-like"/>
</dbReference>